<proteinExistence type="predicted"/>
<comment type="caution">
    <text evidence="3">The sequence shown here is derived from an EMBL/GenBank/DDBJ whole genome shotgun (WGS) entry which is preliminary data.</text>
</comment>
<sequence length="238" mass="24187">MGEPFDEQEERRLRRALAVIGEEAGRPSPAGNADPAPSRTGPAARRARLRWAAVGGGALVAAAAAGLLAVAPEGAGGPRSEPAAGGSPGAGGAPGAGPEGGQGQTLPEWIACSTTIVEGEVTSVEEPVEPVDPATGGPYGPEPPTVTFTLEVSEWIKPATGEDTVELTVSDPAFVDPREAIEPGAHVLVSIPRTGWGIPDVFEGERLTDTKAEIEAALPEARGTECPEEWGGTDHPAT</sequence>
<organism evidence="3 4">
    <name type="scientific">Nocardiopsis endophytica</name>
    <dbReference type="NCBI Taxonomy" id="3018445"/>
    <lineage>
        <taxon>Bacteria</taxon>
        <taxon>Bacillati</taxon>
        <taxon>Actinomycetota</taxon>
        <taxon>Actinomycetes</taxon>
        <taxon>Streptosporangiales</taxon>
        <taxon>Nocardiopsidaceae</taxon>
        <taxon>Nocardiopsis</taxon>
    </lineage>
</organism>
<evidence type="ECO:0000256" key="1">
    <source>
        <dbReference type="SAM" id="MobiDB-lite"/>
    </source>
</evidence>
<dbReference type="Proteomes" id="UP001527866">
    <property type="component" value="Unassembled WGS sequence"/>
</dbReference>
<accession>A0ABT4U4X8</accession>
<keyword evidence="2" id="KW-0812">Transmembrane</keyword>
<dbReference type="EMBL" id="JAQFWQ010000040">
    <property type="protein sequence ID" value="MDA2812011.1"/>
    <property type="molecule type" value="Genomic_DNA"/>
</dbReference>
<keyword evidence="4" id="KW-1185">Reference proteome</keyword>
<name>A0ABT4U4X8_9ACTN</name>
<keyword evidence="2" id="KW-1133">Transmembrane helix</keyword>
<gene>
    <name evidence="3" type="ORF">O4J56_15315</name>
</gene>
<feature type="transmembrane region" description="Helical" evidence="2">
    <location>
        <begin position="49"/>
        <end position="71"/>
    </location>
</feature>
<dbReference type="RefSeq" id="WP_270686461.1">
    <property type="nucleotide sequence ID" value="NZ_JAQFWQ010000040.1"/>
</dbReference>
<feature type="compositionally biased region" description="Gly residues" evidence="1">
    <location>
        <begin position="86"/>
        <end position="103"/>
    </location>
</feature>
<reference evidence="3 4" key="1">
    <citation type="submission" date="2023-01" db="EMBL/GenBank/DDBJ databases">
        <title>Draft genome sequence of Nocardiopsis sp. RSe5-2 isolated from halophytes.</title>
        <authorList>
            <person name="Duangmal K."/>
            <person name="Chantavorakit T."/>
        </authorList>
    </citation>
    <scope>NUCLEOTIDE SEQUENCE [LARGE SCALE GENOMIC DNA]</scope>
    <source>
        <strain evidence="3 4">RSe5-2</strain>
    </source>
</reference>
<keyword evidence="2" id="KW-0472">Membrane</keyword>
<evidence type="ECO:0000256" key="2">
    <source>
        <dbReference type="SAM" id="Phobius"/>
    </source>
</evidence>
<evidence type="ECO:0000313" key="3">
    <source>
        <dbReference type="EMBL" id="MDA2812011.1"/>
    </source>
</evidence>
<feature type="compositionally biased region" description="Low complexity" evidence="1">
    <location>
        <begin position="74"/>
        <end position="85"/>
    </location>
</feature>
<feature type="region of interest" description="Disordered" evidence="1">
    <location>
        <begin position="74"/>
        <end position="106"/>
    </location>
</feature>
<evidence type="ECO:0000313" key="4">
    <source>
        <dbReference type="Proteomes" id="UP001527866"/>
    </source>
</evidence>
<feature type="region of interest" description="Disordered" evidence="1">
    <location>
        <begin position="1"/>
        <end position="44"/>
    </location>
</feature>
<protein>
    <submittedName>
        <fullName evidence="3">Uncharacterized protein</fullName>
    </submittedName>
</protein>